<reference evidence="1 2" key="1">
    <citation type="submission" date="2019-08" db="EMBL/GenBank/DDBJ databases">
        <title>The genome of the soybean aphid Biotype 1, its phylome, world population structure and adaptation to the North American continent.</title>
        <authorList>
            <person name="Giordano R."/>
            <person name="Donthu R.K."/>
            <person name="Hernandez A.G."/>
            <person name="Wright C.L."/>
            <person name="Zimin A.V."/>
        </authorList>
    </citation>
    <scope>NUCLEOTIDE SEQUENCE [LARGE SCALE GENOMIC DNA]</scope>
    <source>
        <tissue evidence="1">Whole aphids</tissue>
    </source>
</reference>
<dbReference type="OrthoDB" id="6603957at2759"/>
<gene>
    <name evidence="1" type="ORF">AGLY_011188</name>
</gene>
<dbReference type="EMBL" id="VYZN01000042">
    <property type="protein sequence ID" value="KAE9530726.1"/>
    <property type="molecule type" value="Genomic_DNA"/>
</dbReference>
<comment type="caution">
    <text evidence="1">The sequence shown here is derived from an EMBL/GenBank/DDBJ whole genome shotgun (WGS) entry which is preliminary data.</text>
</comment>
<dbReference type="AlphaFoldDB" id="A0A6G0TCR0"/>
<name>A0A6G0TCR0_APHGL</name>
<keyword evidence="2" id="KW-1185">Reference proteome</keyword>
<evidence type="ECO:0000313" key="1">
    <source>
        <dbReference type="EMBL" id="KAE9530726.1"/>
    </source>
</evidence>
<accession>A0A6G0TCR0</accession>
<organism evidence="1 2">
    <name type="scientific">Aphis glycines</name>
    <name type="common">Soybean aphid</name>
    <dbReference type="NCBI Taxonomy" id="307491"/>
    <lineage>
        <taxon>Eukaryota</taxon>
        <taxon>Metazoa</taxon>
        <taxon>Ecdysozoa</taxon>
        <taxon>Arthropoda</taxon>
        <taxon>Hexapoda</taxon>
        <taxon>Insecta</taxon>
        <taxon>Pterygota</taxon>
        <taxon>Neoptera</taxon>
        <taxon>Paraneoptera</taxon>
        <taxon>Hemiptera</taxon>
        <taxon>Sternorrhyncha</taxon>
        <taxon>Aphidomorpha</taxon>
        <taxon>Aphidoidea</taxon>
        <taxon>Aphididae</taxon>
        <taxon>Aphidini</taxon>
        <taxon>Aphis</taxon>
        <taxon>Aphis</taxon>
    </lineage>
</organism>
<proteinExistence type="predicted"/>
<sequence>MLERTIEVKCNQVTMQYIIAYLLITGATFQIAQSAEDQLQTGLCILPNLSKSFSWIENFAKKTTNDIVNFPNNIKNTIQNILTVSAITNPEMIDSNGAKEQIYTSKIIPSQESVTEIVEKEIKQPQQLVTNNEQITIPSSNIIYSMMSPEIIETNTKQEIMSPQVSETEMKIVIPQT</sequence>
<dbReference type="Proteomes" id="UP000475862">
    <property type="component" value="Unassembled WGS sequence"/>
</dbReference>
<evidence type="ECO:0000313" key="2">
    <source>
        <dbReference type="Proteomes" id="UP000475862"/>
    </source>
</evidence>
<protein>
    <submittedName>
        <fullName evidence="1">Uncharacterized protein</fullName>
    </submittedName>
</protein>